<proteinExistence type="predicted"/>
<feature type="compositionally biased region" description="Basic and acidic residues" evidence="5">
    <location>
        <begin position="84"/>
        <end position="100"/>
    </location>
</feature>
<protein>
    <submittedName>
        <fullName evidence="6">Uncharacterized protein</fullName>
    </submittedName>
</protein>
<evidence type="ECO:0000313" key="7">
    <source>
        <dbReference type="Proteomes" id="UP000198211"/>
    </source>
</evidence>
<accession>A0A225W4K1</accession>
<keyword evidence="1" id="KW-0677">Repeat</keyword>
<feature type="compositionally biased region" description="Basic and acidic residues" evidence="5">
    <location>
        <begin position="1658"/>
        <end position="1677"/>
    </location>
</feature>
<dbReference type="PROSITE" id="PS50096">
    <property type="entry name" value="IQ"/>
    <property type="match status" value="1"/>
</dbReference>
<dbReference type="SUPFAM" id="SSF48403">
    <property type="entry name" value="Ankyrin repeat"/>
    <property type="match status" value="1"/>
</dbReference>
<feature type="region of interest" description="Disordered" evidence="5">
    <location>
        <begin position="1"/>
        <end position="39"/>
    </location>
</feature>
<dbReference type="InterPro" id="IPR036770">
    <property type="entry name" value="Ankyrin_rpt-contain_sf"/>
</dbReference>
<dbReference type="Gene3D" id="1.25.40.20">
    <property type="entry name" value="Ankyrin repeat-containing domain"/>
    <property type="match status" value="1"/>
</dbReference>
<evidence type="ECO:0000256" key="1">
    <source>
        <dbReference type="ARBA" id="ARBA00022737"/>
    </source>
</evidence>
<evidence type="ECO:0000256" key="4">
    <source>
        <dbReference type="SAM" id="Coils"/>
    </source>
</evidence>
<dbReference type="PROSITE" id="PS50088">
    <property type="entry name" value="ANK_REPEAT"/>
    <property type="match status" value="1"/>
</dbReference>
<evidence type="ECO:0000256" key="5">
    <source>
        <dbReference type="SAM" id="MobiDB-lite"/>
    </source>
</evidence>
<feature type="region of interest" description="Disordered" evidence="5">
    <location>
        <begin position="56"/>
        <end position="100"/>
    </location>
</feature>
<evidence type="ECO:0000313" key="6">
    <source>
        <dbReference type="EMBL" id="OWZ12119.1"/>
    </source>
</evidence>
<keyword evidence="7" id="KW-1185">Reference proteome</keyword>
<dbReference type="PANTHER" id="PTHR24124">
    <property type="entry name" value="ANKYRIN REPEAT FAMILY A"/>
    <property type="match status" value="1"/>
</dbReference>
<organism evidence="6 7">
    <name type="scientific">Phytophthora megakarya</name>
    <dbReference type="NCBI Taxonomy" id="4795"/>
    <lineage>
        <taxon>Eukaryota</taxon>
        <taxon>Sar</taxon>
        <taxon>Stramenopiles</taxon>
        <taxon>Oomycota</taxon>
        <taxon>Peronosporomycetes</taxon>
        <taxon>Peronosporales</taxon>
        <taxon>Peronosporaceae</taxon>
        <taxon>Phytophthora</taxon>
    </lineage>
</organism>
<dbReference type="PROSITE" id="PS50297">
    <property type="entry name" value="ANK_REP_REGION"/>
    <property type="match status" value="1"/>
</dbReference>
<sequence>MDTVRSEYSEGSLGSSRLDDGSATDRSFSFSTSSRLSFSANTRSDYFSSYERKFQDRKAAKHKKSEKAKREKEKADRLQIFSADQRRQAQREAERQARKREMATWLSDPNELRRIERRSQKRSRDRMRTLREWYKPAISGPLEEVQPVFVAAMNQDRDKQEHSTRKKTLRPVLTKEAAALKDEEERETLQVLLHKQLTAFTSKLEYLEQVTDTVPVRAKIRAGVRRRRRVAREDMVLAPLGQVRKLKAAQSVATLPSCYRGKGERKLSSSTSLHTLRSQVGNENDEIALDDAEVEEYLLRHRKGARLAYAAVKLQAIWRMYLRRRKYLPWRQRRTKHRRAIFEIWVMTYKVGYRAQRSQLRKYFTIWRVEVVEALQLQGMELHLFRQAATQTELPRLVFNLVFTSDWEDERAKRLAEKAAEAAKKKEVAPSSKAAFLNAFLSATFGDMESSTDKRSRVHQLRAQHIAAREEVRKKIVQHVFRLWKRVHETNKRVGLNAQLCLKRAVRMAFGTRQRWPAEILLSVFEIWARWASFNRCRRLGLPLPQFAQSNPHWDIWLHNYQERQVRCVKAAAKAPVARIRRFFVRLHAFARNIIRKRYVLALASKHYNISLRRHILLEWRAAIADSAAEKKIIRSVMLRMHRYASAKRKLRPLKQVLRQRQREWFSCRAWRAWKTVQLHASFKREFNLSRLENCPVWRSLLNRTLDLWRDERKSLLLWRTFGAWTHVVRKRKVFLTLRMLCTRLQRRNLLYGVFTAWKAAKYDRVDGFLEDDLRLDAWDAYRELSAYFPMMFYGTFSDAGSIFGGLPSNMYGEAGAAQRGNQELMLATSGDTTRHFHGVLVRDSVMDVRNAILQTRHLVNAVDDASGNTALHVAAQIEEPERRLDIISLLLSEGAATLRRVNRHGLSPVQLAPDRDTRVLLDEGIFAFHSRNVFNHNVTESTEGNQRLLWCMVTLMSREWKVGLRIPANVRTGQWHSTLREELWLRQKRIRFDPNSTFAPAVLRSRGFLNALKTRLFSETGEYAPYARYLLATTLDTDACEQELIPSFVGLLFSLEFSLDDVLSQAYRLERECVAGESELWKLYQRIQHAEEAWSKLIAQEDPMGVVYSTIEIGMLRFFPDDADLFFRRELFLLEFENFNASDRGVTRDGMNIQQEALAFEIDPLMIRTKRELRKVEKKIKRVQEQIDEKEKYYRETLFASTRRVEDICVTRLALEHSRLKMATALIKYNKMKDVVARLEYAKEVLQSESISIDQTRPAPDKLFSSYAALSFSERKSLLNKATAKYTRMFQNKISLEEGNALENNNNRISQESRIETLPETLYLLQKEAVSKLHKLFVTNLLRICCCWLAENMIAIEESVKVENLTDSENDVSDEESSLLRESNDSTEPGRSRLHSNAGPAFGEGTSRRRSSIQNTRRVLDSYPQMNSRLNLFDPDSDIMNATYEASSTLLFEEERRAAQEAEQTVLNTEKETIAVISERNPITGEVEMPPDHIVNIDAIRDSEPTASHSAMKKKTIRRNRKKEELQRAMMHRRLHNKYSEEDEDENLEISHPLLPAIHGIDLHFGNFVIGSSEDHHLQVTTISNDTTAFESESQDSLITEAMWKRGGIKTSDNTTPSIKEVLEKAHRGSISTQKLRPNSRGQGIAMQTPLEVSRPSQKEQESDAGHSEMSKDHLNPPRLNTVSSGNDKKTDRIGSSGVVTSTFEQGALVPMTIVTPELATATRNVEHDKLPSPHDDNTNVEEPECLTTSIVQINTTTRLTSANSVQAEQEKVDTAAERGNLDHGNQGVEHVASGIIDNCGASPDIFCTVAELGDDETTLLQVDKLDQIIASPIVEISTSRTSESASGRCNSSKVPTTTDESYALENDSLVSSVNPFVKWDDVSTLEAFPLAVTPNNQSSSVVVGNLQNSSNRTDNTLISRVNNLQGLTARMEIDKRTAMRSVLAATMDNEYLPELSSEETYEGFALQGVSLNMTKTRTFKSSATRSIDDLKSPKLSEQTFGNESEATDNSVRPMSVSVVTKSMKREENVLEVIPIEAVTTVPVLPLVNYRISPPKPFVKLDEGLDGEQHIDTSANFQLEGTGLTSPAPPKTSVEVFRLNVDSSVSPRTFRGDLQFSRVRSRQSRSRLPSTSTTNDLVLLGSRLDGSKTYIPEQTFEDITPMSKAEKERLWQQFAAEPLSVSVQDAYSILYPQTYAGSATESQNQQEVQTTPLNVSTLTKNSPPMENLSCSSLRVDSTRQPMQKTIEVTRKFWSAVEGYRSIGTSSILPLDTATIYQRRLDKAHTIFDHFFLEHPEMTDNGESRGLSLPWLDMYPNEVTEVQRQLTNATVPKGLFDKLQRCAEHEIAATLAK</sequence>
<dbReference type="EMBL" id="NBNE01001934">
    <property type="protein sequence ID" value="OWZ12119.1"/>
    <property type="molecule type" value="Genomic_DNA"/>
</dbReference>
<dbReference type="Proteomes" id="UP000198211">
    <property type="component" value="Unassembled WGS sequence"/>
</dbReference>
<reference evidence="7" key="1">
    <citation type="submission" date="2017-03" db="EMBL/GenBank/DDBJ databases">
        <title>Phytopthora megakarya and P. palmivora, two closely related causual agents of cacao black pod achieved similar genome size and gene model numbers by different mechanisms.</title>
        <authorList>
            <person name="Ali S."/>
            <person name="Shao J."/>
            <person name="Larry D.J."/>
            <person name="Kronmiller B."/>
            <person name="Shen D."/>
            <person name="Strem M.D."/>
            <person name="Melnick R.L."/>
            <person name="Guiltinan M.J."/>
            <person name="Tyler B.M."/>
            <person name="Meinhardt L.W."/>
            <person name="Bailey B.A."/>
        </authorList>
    </citation>
    <scope>NUCLEOTIDE SEQUENCE [LARGE SCALE GENOMIC DNA]</scope>
    <source>
        <strain evidence="7">zdho120</strain>
    </source>
</reference>
<name>A0A225W4K1_9STRA</name>
<comment type="caution">
    <text evidence="6">The sequence shown here is derived from an EMBL/GenBank/DDBJ whole genome shotgun (WGS) entry which is preliminary data.</text>
</comment>
<feature type="compositionally biased region" description="Low complexity" evidence="5">
    <location>
        <begin position="24"/>
        <end position="39"/>
    </location>
</feature>
<feature type="compositionally biased region" description="Basic and acidic residues" evidence="5">
    <location>
        <begin position="68"/>
        <end position="77"/>
    </location>
</feature>
<keyword evidence="4" id="KW-0175">Coiled coil</keyword>
<dbReference type="GO" id="GO:0010468">
    <property type="term" value="P:regulation of gene expression"/>
    <property type="evidence" value="ECO:0007669"/>
    <property type="project" value="TreeGrafter"/>
</dbReference>
<dbReference type="PANTHER" id="PTHR24124:SF14">
    <property type="entry name" value="CHROMOSOME UNDETERMINED SCAFFOLD_25, WHOLE GENOME SHOTGUN SEQUENCE"/>
    <property type="match status" value="1"/>
</dbReference>
<feature type="region of interest" description="Disordered" evidence="5">
    <location>
        <begin position="1649"/>
        <end position="1696"/>
    </location>
</feature>
<dbReference type="InterPro" id="IPR002110">
    <property type="entry name" value="Ankyrin_rpt"/>
</dbReference>
<evidence type="ECO:0000256" key="2">
    <source>
        <dbReference type="ARBA" id="ARBA00023043"/>
    </source>
</evidence>
<dbReference type="GO" id="GO:0005634">
    <property type="term" value="C:nucleus"/>
    <property type="evidence" value="ECO:0007669"/>
    <property type="project" value="TreeGrafter"/>
</dbReference>
<feature type="coiled-coil region" evidence="4">
    <location>
        <begin position="1167"/>
        <end position="1194"/>
    </location>
</feature>
<feature type="repeat" description="ANK" evidence="3">
    <location>
        <begin position="867"/>
        <end position="896"/>
    </location>
</feature>
<keyword evidence="2 3" id="KW-0040">ANK repeat</keyword>
<feature type="compositionally biased region" description="Basic and acidic residues" evidence="5">
    <location>
        <begin position="1379"/>
        <end position="1392"/>
    </location>
</feature>
<feature type="region of interest" description="Disordered" evidence="5">
    <location>
        <begin position="1366"/>
        <end position="1415"/>
    </location>
</feature>
<feature type="compositionally biased region" description="Acidic residues" evidence="5">
    <location>
        <begin position="1367"/>
        <end position="1378"/>
    </location>
</feature>
<gene>
    <name evidence="6" type="ORF">PHMEG_00014764</name>
</gene>
<dbReference type="OrthoDB" id="73967at2759"/>
<evidence type="ECO:0000256" key="3">
    <source>
        <dbReference type="PROSITE-ProRule" id="PRU00023"/>
    </source>
</evidence>